<dbReference type="PANTHER" id="PTHR40051:SF1">
    <property type="entry name" value="YOLD-LIKE FAMILY PROTEIN"/>
    <property type="match status" value="1"/>
</dbReference>
<dbReference type="Proteomes" id="UP001595637">
    <property type="component" value="Unassembled WGS sequence"/>
</dbReference>
<dbReference type="PANTHER" id="PTHR40051">
    <property type="entry name" value="IG HYPOTHETICAL 15966"/>
    <property type="match status" value="1"/>
</dbReference>
<protein>
    <submittedName>
        <fullName evidence="1">YolD-like family protein</fullName>
    </submittedName>
</protein>
<keyword evidence="2" id="KW-1185">Reference proteome</keyword>
<dbReference type="RefSeq" id="WP_380653182.1">
    <property type="nucleotide sequence ID" value="NZ_JBHRVQ010000001.1"/>
</dbReference>
<reference evidence="2" key="1">
    <citation type="journal article" date="2019" name="Int. J. Syst. Evol. Microbiol.">
        <title>The Global Catalogue of Microorganisms (GCM) 10K type strain sequencing project: providing services to taxonomists for standard genome sequencing and annotation.</title>
        <authorList>
            <consortium name="The Broad Institute Genomics Platform"/>
            <consortium name="The Broad Institute Genome Sequencing Center for Infectious Disease"/>
            <person name="Wu L."/>
            <person name="Ma J."/>
        </authorList>
    </citation>
    <scope>NUCLEOTIDE SEQUENCE [LARGE SCALE GENOMIC DNA]</scope>
    <source>
        <strain evidence="2">CCM 7756</strain>
    </source>
</reference>
<proteinExistence type="predicted"/>
<accession>A0ABV7N5J3</accession>
<dbReference type="EMBL" id="JBHRVQ010000001">
    <property type="protein sequence ID" value="MFC3388149.1"/>
    <property type="molecule type" value="Genomic_DNA"/>
</dbReference>
<name>A0ABV7N5J3_9STAP</name>
<gene>
    <name evidence="1" type="ORF">ACFOEO_06160</name>
</gene>
<organism evidence="1 2">
    <name type="scientific">Salinicoccus sesuvii</name>
    <dbReference type="NCBI Taxonomy" id="868281"/>
    <lineage>
        <taxon>Bacteria</taxon>
        <taxon>Bacillati</taxon>
        <taxon>Bacillota</taxon>
        <taxon>Bacilli</taxon>
        <taxon>Bacillales</taxon>
        <taxon>Staphylococcaceae</taxon>
        <taxon>Salinicoccus</taxon>
    </lineage>
</organism>
<dbReference type="Pfam" id="PF08863">
    <property type="entry name" value="YolD"/>
    <property type="match status" value="1"/>
</dbReference>
<comment type="caution">
    <text evidence="1">The sequence shown here is derived from an EMBL/GenBank/DDBJ whole genome shotgun (WGS) entry which is preliminary data.</text>
</comment>
<evidence type="ECO:0000313" key="2">
    <source>
        <dbReference type="Proteomes" id="UP001595637"/>
    </source>
</evidence>
<dbReference type="InterPro" id="IPR014962">
    <property type="entry name" value="YolD"/>
</dbReference>
<sequence length="134" mass="15904">MSTRVNQETDYRKIPVEKLNSNIPQGRGMIKWQPFATMPEQYERIARMIEDQAKCDPPSFDEETLVRLEEQVRRQVGEIVVLRYWAEGFELHLECEIKYVDNGARTVIVCKNYEMFAISFDHIYEILFSPEYFG</sequence>
<evidence type="ECO:0000313" key="1">
    <source>
        <dbReference type="EMBL" id="MFC3388149.1"/>
    </source>
</evidence>